<organism evidence="8 9">
    <name type="scientific">Streptomyces polyasparticus</name>
    <dbReference type="NCBI Taxonomy" id="2767826"/>
    <lineage>
        <taxon>Bacteria</taxon>
        <taxon>Bacillati</taxon>
        <taxon>Actinomycetota</taxon>
        <taxon>Actinomycetes</taxon>
        <taxon>Kitasatosporales</taxon>
        <taxon>Streptomycetaceae</taxon>
        <taxon>Streptomyces</taxon>
    </lineage>
</organism>
<dbReference type="EMBL" id="JACTVJ010000030">
    <property type="protein sequence ID" value="MBC9718872.1"/>
    <property type="molecule type" value="Genomic_DNA"/>
</dbReference>
<keyword evidence="3 6" id="KW-1133">Transmembrane helix</keyword>
<feature type="transmembrane region" description="Helical" evidence="6">
    <location>
        <begin position="326"/>
        <end position="350"/>
    </location>
</feature>
<accession>A0ABR7SWA7</accession>
<feature type="compositionally biased region" description="Pro residues" evidence="5">
    <location>
        <begin position="10"/>
        <end position="25"/>
    </location>
</feature>
<feature type="transmembrane region" description="Helical" evidence="6">
    <location>
        <begin position="370"/>
        <end position="390"/>
    </location>
</feature>
<feature type="transmembrane region" description="Helical" evidence="6">
    <location>
        <begin position="49"/>
        <end position="71"/>
    </location>
</feature>
<comment type="caution">
    <text evidence="8">The sequence shown here is derived from an EMBL/GenBank/DDBJ whole genome shotgun (WGS) entry which is preliminary data.</text>
</comment>
<gene>
    <name evidence="8" type="ORF">H9Y04_40725</name>
</gene>
<evidence type="ECO:0000313" key="8">
    <source>
        <dbReference type="EMBL" id="MBC9718872.1"/>
    </source>
</evidence>
<protein>
    <submittedName>
        <fullName evidence="8">ABC transporter permease</fullName>
    </submittedName>
</protein>
<evidence type="ECO:0000256" key="2">
    <source>
        <dbReference type="ARBA" id="ARBA00022692"/>
    </source>
</evidence>
<feature type="transmembrane region" description="Helical" evidence="6">
    <location>
        <begin position="292"/>
        <end position="314"/>
    </location>
</feature>
<dbReference type="Proteomes" id="UP000642284">
    <property type="component" value="Unassembled WGS sequence"/>
</dbReference>
<dbReference type="InterPro" id="IPR013525">
    <property type="entry name" value="ABC2_TM"/>
</dbReference>
<comment type="subcellular location">
    <subcellularLocation>
        <location evidence="1">Membrane</location>
        <topology evidence="1">Multi-pass membrane protein</topology>
    </subcellularLocation>
</comment>
<feature type="domain" description="ABC-2 type transporter transmembrane" evidence="7">
    <location>
        <begin position="48"/>
        <end position="390"/>
    </location>
</feature>
<evidence type="ECO:0000259" key="7">
    <source>
        <dbReference type="Pfam" id="PF12698"/>
    </source>
</evidence>
<name>A0ABR7SWA7_9ACTN</name>
<sequence length="416" mass="43314">MSTVTTTKPAPTPDLEPTGPETPPAPERREAAWRIVTAREITVKLRDRGFIVSTLVTLALIIGAVGLQVYLASTMGKISVAAVGTESTQLIKQAEILADQAGQDVTITLRAEDSAAQVRDAVRSGDVEAGLVRTDQGWTLLGNTDRDDTAATWIGAAVQAAALEANATAQGTSLDALTQGATLQHTLLSPGDTPRSVVRTATFFFGFLFYLAAILLGTSLATSIVEEKQNRVVEIIASSVRLRDLLIGKIVGSTTLALAQMLAFTAAAAIGLVAAGESKTLSQVTAGLGWFLVYYVVGIVVLACVFAAAGAIASRSEDIQSTTTPVTAITAIVFIAGISASGAAQTILSFVPLASTITMPTRIVAGDTTWWEPAASLAVSVAAAALIILASERIYRRALMQTGGKLSFRQALKLTD</sequence>
<proteinExistence type="predicted"/>
<dbReference type="PANTHER" id="PTHR43471:SF3">
    <property type="entry name" value="ABC TRANSPORTER PERMEASE PROTEIN NATB"/>
    <property type="match status" value="1"/>
</dbReference>
<evidence type="ECO:0000256" key="3">
    <source>
        <dbReference type="ARBA" id="ARBA00022989"/>
    </source>
</evidence>
<keyword evidence="9" id="KW-1185">Reference proteome</keyword>
<evidence type="ECO:0000256" key="1">
    <source>
        <dbReference type="ARBA" id="ARBA00004141"/>
    </source>
</evidence>
<evidence type="ECO:0000256" key="5">
    <source>
        <dbReference type="SAM" id="MobiDB-lite"/>
    </source>
</evidence>
<dbReference type="PANTHER" id="PTHR43471">
    <property type="entry name" value="ABC TRANSPORTER PERMEASE"/>
    <property type="match status" value="1"/>
</dbReference>
<feature type="transmembrane region" description="Helical" evidence="6">
    <location>
        <begin position="246"/>
        <end position="272"/>
    </location>
</feature>
<evidence type="ECO:0000313" key="9">
    <source>
        <dbReference type="Proteomes" id="UP000642284"/>
    </source>
</evidence>
<dbReference type="RefSeq" id="WP_187819300.1">
    <property type="nucleotide sequence ID" value="NZ_JACTVJ010000030.1"/>
</dbReference>
<keyword evidence="2 6" id="KW-0812">Transmembrane</keyword>
<dbReference type="Pfam" id="PF12698">
    <property type="entry name" value="ABC2_membrane_3"/>
    <property type="match status" value="1"/>
</dbReference>
<evidence type="ECO:0000256" key="6">
    <source>
        <dbReference type="SAM" id="Phobius"/>
    </source>
</evidence>
<feature type="region of interest" description="Disordered" evidence="5">
    <location>
        <begin position="1"/>
        <end position="28"/>
    </location>
</feature>
<reference evidence="8 9" key="1">
    <citation type="submission" date="2020-08" db="EMBL/GenBank/DDBJ databases">
        <title>Genemic of Streptomyces polyaspartic.</title>
        <authorList>
            <person name="Liu W."/>
        </authorList>
    </citation>
    <scope>NUCLEOTIDE SEQUENCE [LARGE SCALE GENOMIC DNA]</scope>
    <source>
        <strain evidence="8 9">TRM66268-LWL</strain>
    </source>
</reference>
<feature type="transmembrane region" description="Helical" evidence="6">
    <location>
        <begin position="203"/>
        <end position="225"/>
    </location>
</feature>
<evidence type="ECO:0000256" key="4">
    <source>
        <dbReference type="ARBA" id="ARBA00023136"/>
    </source>
</evidence>
<keyword evidence="4 6" id="KW-0472">Membrane</keyword>